<dbReference type="EMBL" id="BSXG01000027">
    <property type="protein sequence ID" value="GME26326.1"/>
    <property type="molecule type" value="Genomic_DNA"/>
</dbReference>
<name>A0ACB5S1P5_9PEZI</name>
<comment type="caution">
    <text evidence="1">The sequence shown here is derived from an EMBL/GenBank/DDBJ whole genome shotgun (WGS) entry which is preliminary data.</text>
</comment>
<proteinExistence type="predicted"/>
<reference evidence="1" key="1">
    <citation type="submission" date="2024-09" db="EMBL/GenBank/DDBJ databases">
        <title>Draft Genome Sequences of Neofusicoccum parvum.</title>
        <authorList>
            <person name="Ashida A."/>
            <person name="Camagna M."/>
            <person name="Tanaka A."/>
            <person name="Takemoto D."/>
        </authorList>
    </citation>
    <scope>NUCLEOTIDE SEQUENCE</scope>
    <source>
        <strain evidence="1">PPO83</strain>
    </source>
</reference>
<accession>A0ACB5S1P5</accession>
<protein>
    <submittedName>
        <fullName evidence="1">rRNA processing protein</fullName>
    </submittedName>
</protein>
<keyword evidence="2" id="KW-1185">Reference proteome</keyword>
<sequence>MPKATSAADARQARRHNPLVEDYAPSNPLKQKSGKRKKTRSENGEEQGYVDDKASRKILRIGQDLAEEEEAEVESRRPKQQNPAFSFDSRLQDGPESDEDDIVHGDDDEAWGDEDEEEIVEEVEIDPNDLDLFNKFNPTSDPSHLFNPGASEEQTGGINLAALILEKIAEKEAQDAANNGDGPRYVGGGAPEDAVELPARVVEVYTQVGLILSRWKSGKLPKPFKILPSLPEWETLISITRPESWTPNVCYEATKLFVSSQPQTVQTFLNTILLERVRSDIHDSPQKKLNVHLYKALKKALYKPAAFFKGILFPLVADGDCTLREAHIVGSVLARVSIPVLHSAAALHRLCEIAAEQMSVNTFNGGATNIFIRVLLEKKYALPYKVIDALVFHFLRFKNANFSTDGTMDLVDEGNVVEQRAGEGRLPVLWHQCLLAFAQRYRNDITEDQREALLDLLLLVETRAKRPLQRDHPGDQLSGIKVDARRTQSNKNDTSTFLDRRDG</sequence>
<dbReference type="Proteomes" id="UP001165186">
    <property type="component" value="Unassembled WGS sequence"/>
</dbReference>
<evidence type="ECO:0000313" key="1">
    <source>
        <dbReference type="EMBL" id="GME26326.1"/>
    </source>
</evidence>
<gene>
    <name evidence="1" type="primary">g9043</name>
    <name evidence="1" type="ORF">NpPPO83_00009043</name>
</gene>
<evidence type="ECO:0000313" key="2">
    <source>
        <dbReference type="Proteomes" id="UP001165186"/>
    </source>
</evidence>
<organism evidence="1 2">
    <name type="scientific">Neofusicoccum parvum</name>
    <dbReference type="NCBI Taxonomy" id="310453"/>
    <lineage>
        <taxon>Eukaryota</taxon>
        <taxon>Fungi</taxon>
        <taxon>Dikarya</taxon>
        <taxon>Ascomycota</taxon>
        <taxon>Pezizomycotina</taxon>
        <taxon>Dothideomycetes</taxon>
        <taxon>Dothideomycetes incertae sedis</taxon>
        <taxon>Botryosphaeriales</taxon>
        <taxon>Botryosphaeriaceae</taxon>
        <taxon>Neofusicoccum</taxon>
    </lineage>
</organism>